<feature type="non-terminal residue" evidence="1">
    <location>
        <position position="1"/>
    </location>
</feature>
<gene>
    <name evidence="1" type="ORF">BAE44_0016252</name>
</gene>
<dbReference type="PANTHER" id="PTHR31264:SF32">
    <property type="entry name" value="F-BOX DOMAIN-CONTAINING PROTEIN"/>
    <property type="match status" value="1"/>
</dbReference>
<evidence type="ECO:0000313" key="1">
    <source>
        <dbReference type="EMBL" id="OEL22727.1"/>
    </source>
</evidence>
<organism evidence="1 2">
    <name type="scientific">Dichanthelium oligosanthes</name>
    <dbReference type="NCBI Taxonomy" id="888268"/>
    <lineage>
        <taxon>Eukaryota</taxon>
        <taxon>Viridiplantae</taxon>
        <taxon>Streptophyta</taxon>
        <taxon>Embryophyta</taxon>
        <taxon>Tracheophyta</taxon>
        <taxon>Spermatophyta</taxon>
        <taxon>Magnoliopsida</taxon>
        <taxon>Liliopsida</taxon>
        <taxon>Poales</taxon>
        <taxon>Poaceae</taxon>
        <taxon>PACMAD clade</taxon>
        <taxon>Panicoideae</taxon>
        <taxon>Panicodae</taxon>
        <taxon>Paniceae</taxon>
        <taxon>Dichantheliinae</taxon>
        <taxon>Dichanthelium</taxon>
    </lineage>
</organism>
<dbReference type="STRING" id="888268.A0A1E5VCD8"/>
<dbReference type="EMBL" id="LWDX02044533">
    <property type="protein sequence ID" value="OEL22727.1"/>
    <property type="molecule type" value="Genomic_DNA"/>
</dbReference>
<dbReference type="PANTHER" id="PTHR31264">
    <property type="entry name" value="OS07G0554500 PROTEIN-RELATED"/>
    <property type="match status" value="1"/>
</dbReference>
<proteinExistence type="predicted"/>
<accession>A0A1E5VCD8</accession>
<name>A0A1E5VCD8_9POAL</name>
<dbReference type="OrthoDB" id="679977at2759"/>
<dbReference type="Proteomes" id="UP000095767">
    <property type="component" value="Unassembled WGS sequence"/>
</dbReference>
<comment type="caution">
    <text evidence="1">The sequence shown here is derived from an EMBL/GenBank/DDBJ whole genome shotgun (WGS) entry which is preliminary data.</text>
</comment>
<keyword evidence="2" id="KW-1185">Reference proteome</keyword>
<sequence>LFTTLFDTASRAFDLSYMVLRNDGQGANQWQSEAKIRLPLNYHYNVLGAAGGYLLLLGFSEPSMSLPASERPKKQCFSLNLETFQIEWFCESSSLGEDAPLYAGFPPALSPPTI</sequence>
<reference evidence="1 2" key="1">
    <citation type="submission" date="2016-09" db="EMBL/GenBank/DDBJ databases">
        <title>The draft genome of Dichanthelium oligosanthes: A C3 panicoid grass species.</title>
        <authorList>
            <person name="Studer A.J."/>
            <person name="Schnable J.C."/>
            <person name="Brutnell T.P."/>
        </authorList>
    </citation>
    <scope>NUCLEOTIDE SEQUENCE [LARGE SCALE GENOMIC DNA]</scope>
    <source>
        <strain evidence="2">cv. Kellogg 1175</strain>
        <tissue evidence="1">Leaf</tissue>
    </source>
</reference>
<dbReference type="AlphaFoldDB" id="A0A1E5VCD8"/>
<evidence type="ECO:0000313" key="2">
    <source>
        <dbReference type="Proteomes" id="UP000095767"/>
    </source>
</evidence>
<protein>
    <submittedName>
        <fullName evidence="1">Uncharacterized protein</fullName>
    </submittedName>
</protein>